<keyword evidence="1" id="KW-1133">Transmembrane helix</keyword>
<proteinExistence type="predicted"/>
<evidence type="ECO:0000313" key="3">
    <source>
        <dbReference type="Proteomes" id="UP000070133"/>
    </source>
</evidence>
<accession>A0A139H6B7</accession>
<reference evidence="2 3" key="1">
    <citation type="submission" date="2015-07" db="EMBL/GenBank/DDBJ databases">
        <title>Comparative genomics of the Sigatoka disease complex on banana suggests a link between parallel evolutionary changes in Pseudocercospora fijiensis and Pseudocercospora eumusae and increased virulence on the banana host.</title>
        <authorList>
            <person name="Chang T.-C."/>
            <person name="Salvucci A."/>
            <person name="Crous P.W."/>
            <person name="Stergiopoulos I."/>
        </authorList>
    </citation>
    <scope>NUCLEOTIDE SEQUENCE [LARGE SCALE GENOMIC DNA]</scope>
    <source>
        <strain evidence="2 3">CBS 114824</strain>
    </source>
</reference>
<name>A0A139H6B7_9PEZI</name>
<protein>
    <recommendedName>
        <fullName evidence="4">MARVEL domain-containing protein</fullName>
    </recommendedName>
</protein>
<evidence type="ECO:0000256" key="1">
    <source>
        <dbReference type="SAM" id="Phobius"/>
    </source>
</evidence>
<feature type="transmembrane region" description="Helical" evidence="1">
    <location>
        <begin position="125"/>
        <end position="145"/>
    </location>
</feature>
<evidence type="ECO:0008006" key="4">
    <source>
        <dbReference type="Google" id="ProtNLM"/>
    </source>
</evidence>
<keyword evidence="3" id="KW-1185">Reference proteome</keyword>
<dbReference type="EMBL" id="LFZN01000127">
    <property type="protein sequence ID" value="KXS97984.1"/>
    <property type="molecule type" value="Genomic_DNA"/>
</dbReference>
<keyword evidence="1" id="KW-0472">Membrane</keyword>
<gene>
    <name evidence="2" type="ORF">AC578_3129</name>
</gene>
<dbReference type="Proteomes" id="UP000070133">
    <property type="component" value="Unassembled WGS sequence"/>
</dbReference>
<feature type="transmembrane region" description="Helical" evidence="1">
    <location>
        <begin position="92"/>
        <end position="113"/>
    </location>
</feature>
<organism evidence="2 3">
    <name type="scientific">Pseudocercospora eumusae</name>
    <dbReference type="NCBI Taxonomy" id="321146"/>
    <lineage>
        <taxon>Eukaryota</taxon>
        <taxon>Fungi</taxon>
        <taxon>Dikarya</taxon>
        <taxon>Ascomycota</taxon>
        <taxon>Pezizomycotina</taxon>
        <taxon>Dothideomycetes</taxon>
        <taxon>Dothideomycetidae</taxon>
        <taxon>Mycosphaerellales</taxon>
        <taxon>Mycosphaerellaceae</taxon>
        <taxon>Pseudocercospora</taxon>
    </lineage>
</organism>
<feature type="transmembrane region" description="Helical" evidence="1">
    <location>
        <begin position="58"/>
        <end position="80"/>
    </location>
</feature>
<sequence>MPLGPWQSKQTTASWQDTARPINFLLVILCATFIALVVTVAVNVTVANEPDNDFGHGFGWVLMMPVPAIAFVWTIIDILVCRFWNLHSIYSLVSAILLAIGYVIVGVFTALFYNWNDEGAWVPGIFFFINAIIHTIFMGFAARAIHINDKNDKANKLNVRMSDLQKSERST</sequence>
<keyword evidence="1" id="KW-0812">Transmembrane</keyword>
<evidence type="ECO:0000313" key="2">
    <source>
        <dbReference type="EMBL" id="KXS97984.1"/>
    </source>
</evidence>
<comment type="caution">
    <text evidence="2">The sequence shown here is derived from an EMBL/GenBank/DDBJ whole genome shotgun (WGS) entry which is preliminary data.</text>
</comment>
<dbReference type="OrthoDB" id="5296560at2759"/>
<dbReference type="AlphaFoldDB" id="A0A139H6B7"/>
<feature type="transmembrane region" description="Helical" evidence="1">
    <location>
        <begin position="21"/>
        <end position="46"/>
    </location>
</feature>